<dbReference type="STRING" id="1070319.CAGGBEG34_280015"/>
<dbReference type="CDD" id="cd13659">
    <property type="entry name" value="PBP2_PotF"/>
    <property type="match status" value="1"/>
</dbReference>
<feature type="signal peptide" evidence="5">
    <location>
        <begin position="1"/>
        <end position="41"/>
    </location>
</feature>
<dbReference type="GO" id="GO:0015846">
    <property type="term" value="P:polyamine transport"/>
    <property type="evidence" value="ECO:0007669"/>
    <property type="project" value="InterPro"/>
</dbReference>
<comment type="caution">
    <text evidence="6">The sequence shown here is derived from an EMBL/GenBank/DDBJ whole genome shotgun (WGS) entry which is preliminary data.</text>
</comment>
<keyword evidence="7" id="KW-1185">Reference proteome</keyword>
<name>G2JA75_9BURK</name>
<dbReference type="PANTHER" id="PTHR30222:SF12">
    <property type="entry name" value="NORSPERMIDINE SENSOR"/>
    <property type="match status" value="1"/>
</dbReference>
<sequence length="463" mass="51925">MIRIISGQRGLFFSTLQIIRRMALLSLASASLWGAAPQAHAKESYLNIYNWSDYIAEHTISDFEKQTGIKINYDVFDSNDTLNAKLLTGHSGYDIVVPTTNYGGRQLAAGLFAPLDKSKLPNLKHLDPNLMALIADADPGNRHFVPWAYQTTGLGYNLTQVKKILGPKVDLARWDIFFKPETMSKLKSCGISMLDAPDQGFSVALHYLGLPPDSHNPEDYQRALTLLKKIRPFITSFNSSAYINELVGGDICLAFGWSNDIKIAKQRTLEAKKPYQIEYVIPKSGAPIFFDVMAIPKDAKNKDAAHQWINYIETPQVHAAITNTIFAASANTAAQQYVDKSIANDTAVHPSAEAIRSFFLLKPMPPEIMRLMTRLWTEFKTGTIRVGSRCHKRSLRDERKRECMAESAGRNQRFCAGDRCRQAVWRDDRHFACPSIDPQKGNFCAAGQFRLRKIDPVAHSGRL</sequence>
<evidence type="ECO:0000256" key="4">
    <source>
        <dbReference type="ARBA" id="ARBA00022764"/>
    </source>
</evidence>
<proteinExistence type="predicted"/>
<evidence type="ECO:0000256" key="1">
    <source>
        <dbReference type="ARBA" id="ARBA00004418"/>
    </source>
</evidence>
<dbReference type="Proteomes" id="UP000054051">
    <property type="component" value="Unassembled WGS sequence"/>
</dbReference>
<dbReference type="eggNOG" id="COG0687">
    <property type="taxonomic scope" value="Bacteria"/>
</dbReference>
<dbReference type="AlphaFoldDB" id="G2JA75"/>
<organism evidence="6 7">
    <name type="scientific">Candidatus Glomeribacter gigasporarum BEG34</name>
    <dbReference type="NCBI Taxonomy" id="1070319"/>
    <lineage>
        <taxon>Bacteria</taxon>
        <taxon>Pseudomonadati</taxon>
        <taxon>Pseudomonadota</taxon>
        <taxon>Betaproteobacteria</taxon>
        <taxon>Burkholderiales</taxon>
        <taxon>Burkholderiaceae</taxon>
        <taxon>Candidatus Glomeribacter</taxon>
    </lineage>
</organism>
<dbReference type="Pfam" id="PF13416">
    <property type="entry name" value="SBP_bac_8"/>
    <property type="match status" value="1"/>
</dbReference>
<evidence type="ECO:0000256" key="5">
    <source>
        <dbReference type="SAM" id="SignalP"/>
    </source>
</evidence>
<evidence type="ECO:0000313" key="7">
    <source>
        <dbReference type="Proteomes" id="UP000054051"/>
    </source>
</evidence>
<evidence type="ECO:0000256" key="2">
    <source>
        <dbReference type="ARBA" id="ARBA00022448"/>
    </source>
</evidence>
<dbReference type="PRINTS" id="PR00909">
    <property type="entry name" value="SPERMDNBNDNG"/>
</dbReference>
<reference evidence="6 7" key="1">
    <citation type="submission" date="2011-08" db="EMBL/GenBank/DDBJ databases">
        <title>The genome of the obligate endobacterium of an arbuscular mycorrhizal fungus reveals an interphylum network of nutritional interactions.</title>
        <authorList>
            <person name="Ghignone S."/>
            <person name="Salvioli A."/>
            <person name="Anca I."/>
            <person name="Lumini E."/>
            <person name="Ortu G."/>
            <person name="Petiti L."/>
            <person name="Cruveiller S."/>
            <person name="Bianciotto V."/>
            <person name="Piffanelli P."/>
            <person name="Lanfranco L."/>
            <person name="Bonfante P."/>
        </authorList>
    </citation>
    <scope>NUCLEOTIDE SEQUENCE [LARGE SCALE GENOMIC DNA]</scope>
    <source>
        <strain evidence="6 7">BEG34</strain>
    </source>
</reference>
<comment type="subcellular location">
    <subcellularLocation>
        <location evidence="1">Periplasm</location>
    </subcellularLocation>
</comment>
<keyword evidence="3 5" id="KW-0732">Signal</keyword>
<dbReference type="GO" id="GO:0019808">
    <property type="term" value="F:polyamine binding"/>
    <property type="evidence" value="ECO:0007669"/>
    <property type="project" value="InterPro"/>
</dbReference>
<dbReference type="SUPFAM" id="SSF53850">
    <property type="entry name" value="Periplasmic binding protein-like II"/>
    <property type="match status" value="1"/>
</dbReference>
<dbReference type="PANTHER" id="PTHR30222">
    <property type="entry name" value="SPERMIDINE/PUTRESCINE-BINDING PERIPLASMIC PROTEIN"/>
    <property type="match status" value="1"/>
</dbReference>
<keyword evidence="4" id="KW-0574">Periplasm</keyword>
<dbReference type="InterPro" id="IPR001188">
    <property type="entry name" value="Sperm_putr-bd"/>
</dbReference>
<accession>G2JA75</accession>
<dbReference type="GO" id="GO:0042597">
    <property type="term" value="C:periplasmic space"/>
    <property type="evidence" value="ECO:0007669"/>
    <property type="project" value="UniProtKB-SubCell"/>
</dbReference>
<dbReference type="InterPro" id="IPR006059">
    <property type="entry name" value="SBP"/>
</dbReference>
<dbReference type="EMBL" id="CAFB01000045">
    <property type="protein sequence ID" value="CCD29675.1"/>
    <property type="molecule type" value="Genomic_DNA"/>
</dbReference>
<evidence type="ECO:0000313" key="6">
    <source>
        <dbReference type="EMBL" id="CCD29675.1"/>
    </source>
</evidence>
<feature type="chain" id="PRO_5003432324" evidence="5">
    <location>
        <begin position="42"/>
        <end position="463"/>
    </location>
</feature>
<protein>
    <submittedName>
        <fullName evidence="6">Putrescine transporter subunit: periplasmic-binding component of ABC superfamily (Modular protein)</fullName>
    </submittedName>
</protein>
<evidence type="ECO:0000256" key="3">
    <source>
        <dbReference type="ARBA" id="ARBA00022729"/>
    </source>
</evidence>
<dbReference type="Gene3D" id="3.40.190.10">
    <property type="entry name" value="Periplasmic binding protein-like II"/>
    <property type="match status" value="2"/>
</dbReference>
<gene>
    <name evidence="6" type="primary">potF</name>
    <name evidence="6" type="ORF">CAGGBEG34_280015</name>
</gene>
<keyword evidence="2" id="KW-0813">Transport</keyword>